<dbReference type="EMBL" id="JACXAC010000006">
    <property type="protein sequence ID" value="MBD2724195.1"/>
    <property type="molecule type" value="Genomic_DNA"/>
</dbReference>
<protein>
    <recommendedName>
        <fullName evidence="3">DUF4251 domain-containing protein</fullName>
    </recommendedName>
</protein>
<accession>A0ABR8JZQ3</accession>
<gene>
    <name evidence="1" type="ORF">IC234_18855</name>
</gene>
<evidence type="ECO:0008006" key="3">
    <source>
        <dbReference type="Google" id="ProtNLM"/>
    </source>
</evidence>
<reference evidence="1 2" key="1">
    <citation type="submission" date="2020-09" db="EMBL/GenBank/DDBJ databases">
        <authorList>
            <person name="Kim M.K."/>
        </authorList>
    </citation>
    <scope>NUCLEOTIDE SEQUENCE [LARGE SCALE GENOMIC DNA]</scope>
    <source>
        <strain evidence="1 2">BT189</strain>
    </source>
</reference>
<evidence type="ECO:0000313" key="1">
    <source>
        <dbReference type="EMBL" id="MBD2724195.1"/>
    </source>
</evidence>
<sequence length="180" mass="19543">MTDAPVIKPAPTPMRLLATLAALVLLLPLAGAAPALHAYHSTITELRYNAAKQQLELSVKVFTDDFEKAISKGQPTPVNLTDAGPRPLALATAYLQRTLQVRTTVGAALQLQVLGMQAENDGYWLFCKVPLPGPQPGVQLRQAMMLEVFGDEMNIVNVEANGKKQSALFRAGHEQETLTW</sequence>
<keyword evidence="2" id="KW-1185">Reference proteome</keyword>
<name>A0ABR8JZQ3_9BACT</name>
<dbReference type="InterPro" id="IPR046525">
    <property type="entry name" value="DUF6702"/>
</dbReference>
<proteinExistence type="predicted"/>
<evidence type="ECO:0000313" key="2">
    <source>
        <dbReference type="Proteomes" id="UP000606003"/>
    </source>
</evidence>
<comment type="caution">
    <text evidence="1">The sequence shown here is derived from an EMBL/GenBank/DDBJ whole genome shotgun (WGS) entry which is preliminary data.</text>
</comment>
<dbReference type="Pfam" id="PF20420">
    <property type="entry name" value="DUF6702"/>
    <property type="match status" value="1"/>
</dbReference>
<dbReference type="Proteomes" id="UP000606003">
    <property type="component" value="Unassembled WGS sequence"/>
</dbReference>
<organism evidence="1 2">
    <name type="scientific">Hymenobacter armeniacus</name>
    <dbReference type="NCBI Taxonomy" id="2771358"/>
    <lineage>
        <taxon>Bacteria</taxon>
        <taxon>Pseudomonadati</taxon>
        <taxon>Bacteroidota</taxon>
        <taxon>Cytophagia</taxon>
        <taxon>Cytophagales</taxon>
        <taxon>Hymenobacteraceae</taxon>
        <taxon>Hymenobacter</taxon>
    </lineage>
</organism>